<evidence type="ECO:0000256" key="4">
    <source>
        <dbReference type="ARBA" id="ARBA00023242"/>
    </source>
</evidence>
<dbReference type="GO" id="GO:0005634">
    <property type="term" value="C:nucleus"/>
    <property type="evidence" value="ECO:0007669"/>
    <property type="project" value="UniProtKB-SubCell"/>
</dbReference>
<gene>
    <name evidence="6" type="ORF">BRAPAZ1V2_A06P16490.2</name>
</gene>
<dbReference type="Gene3D" id="1.10.10.60">
    <property type="entry name" value="Homeodomain-like"/>
    <property type="match status" value="1"/>
</dbReference>
<dbReference type="PROSITE" id="PS50090">
    <property type="entry name" value="MYB_LIKE"/>
    <property type="match status" value="1"/>
</dbReference>
<accession>A0A8D9D7Y0</accession>
<evidence type="ECO:0000256" key="3">
    <source>
        <dbReference type="ARBA" id="ARBA00023163"/>
    </source>
</evidence>
<dbReference type="GO" id="GO:0003700">
    <property type="term" value="F:DNA-binding transcription factor activity"/>
    <property type="evidence" value="ECO:0007669"/>
    <property type="project" value="InterPro"/>
</dbReference>
<proteinExistence type="predicted"/>
<keyword evidence="2" id="KW-0805">Transcription regulation</keyword>
<dbReference type="Gramene" id="A06p16490.2_BraZ1">
    <property type="protein sequence ID" value="A06p16490.2_BraZ1.CDS"/>
    <property type="gene ID" value="A06g16490.2_BraZ1"/>
</dbReference>
<evidence type="ECO:0000259" key="5">
    <source>
        <dbReference type="PROSITE" id="PS50090"/>
    </source>
</evidence>
<keyword evidence="3" id="KW-0804">Transcription</keyword>
<dbReference type="InterPro" id="IPR044636">
    <property type="entry name" value="RADIALIS-like"/>
</dbReference>
<name>A0A8D9D7Y0_BRACM</name>
<dbReference type="Proteomes" id="UP000694005">
    <property type="component" value="Chromosome A06"/>
</dbReference>
<feature type="domain" description="Myb-like" evidence="5">
    <location>
        <begin position="2"/>
        <end position="56"/>
    </location>
</feature>
<dbReference type="PANTHER" id="PTHR43952">
    <property type="entry name" value="MYB FAMILY TRANSCRIPTION FACTOR-RELATED"/>
    <property type="match status" value="1"/>
</dbReference>
<dbReference type="SMART" id="SM00717">
    <property type="entry name" value="SANT"/>
    <property type="match status" value="1"/>
</dbReference>
<organism evidence="6 7">
    <name type="scientific">Brassica campestris</name>
    <name type="common">Field mustard</name>
    <dbReference type="NCBI Taxonomy" id="3711"/>
    <lineage>
        <taxon>Eukaryota</taxon>
        <taxon>Viridiplantae</taxon>
        <taxon>Streptophyta</taxon>
        <taxon>Embryophyta</taxon>
        <taxon>Tracheophyta</taxon>
        <taxon>Spermatophyta</taxon>
        <taxon>Magnoliopsida</taxon>
        <taxon>eudicotyledons</taxon>
        <taxon>Gunneridae</taxon>
        <taxon>Pentapetalae</taxon>
        <taxon>rosids</taxon>
        <taxon>malvids</taxon>
        <taxon>Brassicales</taxon>
        <taxon>Brassicaceae</taxon>
        <taxon>Brassiceae</taxon>
        <taxon>Brassica</taxon>
    </lineage>
</organism>
<dbReference type="Pfam" id="PF23082">
    <property type="entry name" value="Myb_DNA-binding_2"/>
    <property type="match status" value="1"/>
</dbReference>
<dbReference type="SUPFAM" id="SSF46689">
    <property type="entry name" value="Homeodomain-like"/>
    <property type="match status" value="1"/>
</dbReference>
<reference evidence="6 7" key="1">
    <citation type="submission" date="2021-07" db="EMBL/GenBank/DDBJ databases">
        <authorList>
            <consortium name="Genoscope - CEA"/>
            <person name="William W."/>
        </authorList>
    </citation>
    <scope>NUCLEOTIDE SEQUENCE [LARGE SCALE GENOMIC DNA]</scope>
</reference>
<protein>
    <recommendedName>
        <fullName evidence="5">Myb-like domain-containing protein</fullName>
    </recommendedName>
</protein>
<evidence type="ECO:0000313" key="6">
    <source>
        <dbReference type="EMBL" id="CAG7869409.1"/>
    </source>
</evidence>
<dbReference type="FunFam" id="1.10.10.60:FF:000154">
    <property type="entry name" value="Transcription factor SRM1"/>
    <property type="match status" value="1"/>
</dbReference>
<dbReference type="CDD" id="cd00167">
    <property type="entry name" value="SANT"/>
    <property type="match status" value="1"/>
</dbReference>
<dbReference type="InterPro" id="IPR001005">
    <property type="entry name" value="SANT/Myb"/>
</dbReference>
<evidence type="ECO:0000313" key="7">
    <source>
        <dbReference type="Proteomes" id="UP000694005"/>
    </source>
</evidence>
<dbReference type="EMBL" id="LS974622">
    <property type="protein sequence ID" value="CAG7869409.1"/>
    <property type="molecule type" value="Genomic_DNA"/>
</dbReference>
<dbReference type="AlphaFoldDB" id="A0A8D9D7Y0"/>
<dbReference type="PANTHER" id="PTHR43952:SF54">
    <property type="entry name" value="MYB-LIKE DOMAIN-CONTAINING PROTEIN"/>
    <property type="match status" value="1"/>
</dbReference>
<sequence length="208" mass="23518">MASSSMSSSWTSKQNKMFERALAVYDKDTPDRWQNVAKAVGSKSAEEVKRHYDILVEDIENIEQDLVPLPKYKTIDVGSKSRGINDFDLRSLPGDRMAKTWVAVVLSVMLLVSINSVVAEEEQPTTVGQRIDSALTGVTNAFNEHGGKDAVETISSTAKSVYGWFGDKAKFWRKTFISEPSDQTYIMIIPKKNYNLWKWESIPKRMNE</sequence>
<evidence type="ECO:0000256" key="2">
    <source>
        <dbReference type="ARBA" id="ARBA00023015"/>
    </source>
</evidence>
<dbReference type="InterPro" id="IPR009057">
    <property type="entry name" value="Homeodomain-like_sf"/>
</dbReference>
<keyword evidence="4" id="KW-0539">Nucleus</keyword>
<comment type="subcellular location">
    <subcellularLocation>
        <location evidence="1">Nucleus</location>
    </subcellularLocation>
</comment>
<evidence type="ECO:0000256" key="1">
    <source>
        <dbReference type="ARBA" id="ARBA00004123"/>
    </source>
</evidence>